<dbReference type="PANTHER" id="PTHR42970">
    <property type="entry name" value="PECTATE LYASE C-RELATED"/>
    <property type="match status" value="1"/>
</dbReference>
<evidence type="ECO:0000313" key="3">
    <source>
        <dbReference type="EMBL" id="GAG35521.1"/>
    </source>
</evidence>
<dbReference type="InterPro" id="IPR052063">
    <property type="entry name" value="Polysaccharide_Lyase_1"/>
</dbReference>
<sequence length="163" mass="16979">MIGVFVSCEAIALVACVVGMFLVAGSAQAGPGYEGFGSRTLGGTGGKVFWVDPALSDAGPDAKDDHAGTKSDPCSLRKALSGGKRIVRFVSGGTITLRGDIEINDSFVTIDGASAPAPGITITHTHEEHGGLVLDARDKHVHDLIVSHIRFKGLWAEHPVHKV</sequence>
<keyword evidence="2" id="KW-0325">Glycoprotein</keyword>
<name>X0YFC6_9ZZZZ</name>
<accession>X0YFC6</accession>
<dbReference type="InterPro" id="IPR011050">
    <property type="entry name" value="Pectin_lyase_fold/virulence"/>
</dbReference>
<proteinExistence type="predicted"/>
<keyword evidence="1" id="KW-0479">Metal-binding</keyword>
<protein>
    <recommendedName>
        <fullName evidence="4">Pectate lyase domain-containing protein</fullName>
    </recommendedName>
</protein>
<evidence type="ECO:0000256" key="2">
    <source>
        <dbReference type="ARBA" id="ARBA00023180"/>
    </source>
</evidence>
<evidence type="ECO:0008006" key="4">
    <source>
        <dbReference type="Google" id="ProtNLM"/>
    </source>
</evidence>
<dbReference type="PANTHER" id="PTHR42970:SF1">
    <property type="entry name" value="PECTATE LYASE C-RELATED"/>
    <property type="match status" value="1"/>
</dbReference>
<dbReference type="SUPFAM" id="SSF51126">
    <property type="entry name" value="Pectin lyase-like"/>
    <property type="match status" value="1"/>
</dbReference>
<evidence type="ECO:0000256" key="1">
    <source>
        <dbReference type="ARBA" id="ARBA00022723"/>
    </source>
</evidence>
<dbReference type="InterPro" id="IPR012334">
    <property type="entry name" value="Pectin_lyas_fold"/>
</dbReference>
<gene>
    <name evidence="3" type="ORF">S01H1_65239</name>
</gene>
<reference evidence="3" key="1">
    <citation type="journal article" date="2014" name="Front. Microbiol.">
        <title>High frequency of phylogenetically diverse reductive dehalogenase-homologous genes in deep subseafloor sedimentary metagenomes.</title>
        <authorList>
            <person name="Kawai M."/>
            <person name="Futagami T."/>
            <person name="Toyoda A."/>
            <person name="Takaki Y."/>
            <person name="Nishi S."/>
            <person name="Hori S."/>
            <person name="Arai W."/>
            <person name="Tsubouchi T."/>
            <person name="Morono Y."/>
            <person name="Uchiyama I."/>
            <person name="Ito T."/>
            <person name="Fujiyama A."/>
            <person name="Inagaki F."/>
            <person name="Takami H."/>
        </authorList>
    </citation>
    <scope>NUCLEOTIDE SEQUENCE</scope>
    <source>
        <strain evidence="3">Expedition CK06-06</strain>
    </source>
</reference>
<dbReference type="AlphaFoldDB" id="X0YFC6"/>
<comment type="caution">
    <text evidence="3">The sequence shown here is derived from an EMBL/GenBank/DDBJ whole genome shotgun (WGS) entry which is preliminary data.</text>
</comment>
<dbReference type="EMBL" id="BARS01043054">
    <property type="protein sequence ID" value="GAG35521.1"/>
    <property type="molecule type" value="Genomic_DNA"/>
</dbReference>
<feature type="non-terminal residue" evidence="3">
    <location>
        <position position="163"/>
    </location>
</feature>
<dbReference type="GO" id="GO:0046872">
    <property type="term" value="F:metal ion binding"/>
    <property type="evidence" value="ECO:0007669"/>
    <property type="project" value="UniProtKB-KW"/>
</dbReference>
<organism evidence="3">
    <name type="scientific">marine sediment metagenome</name>
    <dbReference type="NCBI Taxonomy" id="412755"/>
    <lineage>
        <taxon>unclassified sequences</taxon>
        <taxon>metagenomes</taxon>
        <taxon>ecological metagenomes</taxon>
    </lineage>
</organism>
<dbReference type="Gene3D" id="2.160.20.10">
    <property type="entry name" value="Single-stranded right-handed beta-helix, Pectin lyase-like"/>
    <property type="match status" value="1"/>
</dbReference>